<keyword evidence="2" id="KW-1185">Reference proteome</keyword>
<comment type="caution">
    <text evidence="1">The sequence shown here is derived from an EMBL/GenBank/DDBJ whole genome shotgun (WGS) entry which is preliminary data.</text>
</comment>
<dbReference type="EMBL" id="QXJK01000004">
    <property type="protein sequence ID" value="RIX35183.1"/>
    <property type="molecule type" value="Genomic_DNA"/>
</dbReference>
<protein>
    <submittedName>
        <fullName evidence="1">Uncharacterized protein</fullName>
    </submittedName>
</protein>
<dbReference type="RefSeq" id="WP_119664568.1">
    <property type="nucleotide sequence ID" value="NZ_CBCRUA010000013.1"/>
</dbReference>
<proteinExistence type="predicted"/>
<evidence type="ECO:0000313" key="1">
    <source>
        <dbReference type="EMBL" id="RIX35183.1"/>
    </source>
</evidence>
<dbReference type="AlphaFoldDB" id="A0A418Q7Q5"/>
<evidence type="ECO:0000313" key="2">
    <source>
        <dbReference type="Proteomes" id="UP000285278"/>
    </source>
</evidence>
<sequence>MAPKPSPWARTRSTISHASSQVRSVRHWPLAGAIVLGLCATWLIPQGVSAMVGTHEKTTGANDTVTIAAADSTVSFTAPEGWTFPTSRKASAATFTKGDRTVSVELVGGVTDASAAQQRRKAALERDGISASFTDQTRRGGAGFTGKGCIAVKPTANTVGDCAVVTSGSQVVSIVSLGPNQASAYDIQPLLDSLYTGTTNTQNDSRPSDNQEAK</sequence>
<reference evidence="1 2" key="1">
    <citation type="submission" date="2018-09" db="EMBL/GenBank/DDBJ databases">
        <title>Optimization and identification of Corynebacterium falsenii FN1-14 from fish paste.</title>
        <authorList>
            <person name="Daroonpunt R."/>
            <person name="Tanasupawat S."/>
        </authorList>
    </citation>
    <scope>NUCLEOTIDE SEQUENCE [LARGE SCALE GENOMIC DNA]</scope>
    <source>
        <strain evidence="1 2">FN1-14</strain>
    </source>
</reference>
<name>A0A418Q7Q5_9CORY</name>
<accession>A0A418Q7Q5</accession>
<gene>
    <name evidence="1" type="ORF">D3M95_04735</name>
</gene>
<dbReference type="Proteomes" id="UP000285278">
    <property type="component" value="Unassembled WGS sequence"/>
</dbReference>
<organism evidence="1 2">
    <name type="scientific">Corynebacterium falsenii</name>
    <dbReference type="NCBI Taxonomy" id="108486"/>
    <lineage>
        <taxon>Bacteria</taxon>
        <taxon>Bacillati</taxon>
        <taxon>Actinomycetota</taxon>
        <taxon>Actinomycetes</taxon>
        <taxon>Mycobacteriales</taxon>
        <taxon>Corynebacteriaceae</taxon>
        <taxon>Corynebacterium</taxon>
    </lineage>
</organism>